<evidence type="ECO:0000313" key="3">
    <source>
        <dbReference type="Proteomes" id="UP000230750"/>
    </source>
</evidence>
<evidence type="ECO:0000313" key="2">
    <source>
        <dbReference type="EMBL" id="PIK41380.1"/>
    </source>
</evidence>
<gene>
    <name evidence="2" type="ORF">BSL78_21767</name>
</gene>
<organism evidence="2 3">
    <name type="scientific">Stichopus japonicus</name>
    <name type="common">Sea cucumber</name>
    <dbReference type="NCBI Taxonomy" id="307972"/>
    <lineage>
        <taxon>Eukaryota</taxon>
        <taxon>Metazoa</taxon>
        <taxon>Echinodermata</taxon>
        <taxon>Eleutherozoa</taxon>
        <taxon>Echinozoa</taxon>
        <taxon>Holothuroidea</taxon>
        <taxon>Aspidochirotacea</taxon>
        <taxon>Aspidochirotida</taxon>
        <taxon>Stichopodidae</taxon>
        <taxon>Apostichopus</taxon>
    </lineage>
</organism>
<dbReference type="Proteomes" id="UP000230750">
    <property type="component" value="Unassembled WGS sequence"/>
</dbReference>
<name>A0A2G8K060_STIJA</name>
<keyword evidence="3" id="KW-1185">Reference proteome</keyword>
<evidence type="ECO:0000256" key="1">
    <source>
        <dbReference type="SAM" id="MobiDB-lite"/>
    </source>
</evidence>
<reference evidence="2 3" key="1">
    <citation type="journal article" date="2017" name="PLoS Biol.">
        <title>The sea cucumber genome provides insights into morphological evolution and visceral regeneration.</title>
        <authorList>
            <person name="Zhang X."/>
            <person name="Sun L."/>
            <person name="Yuan J."/>
            <person name="Sun Y."/>
            <person name="Gao Y."/>
            <person name="Zhang L."/>
            <person name="Li S."/>
            <person name="Dai H."/>
            <person name="Hamel J.F."/>
            <person name="Liu C."/>
            <person name="Yu Y."/>
            <person name="Liu S."/>
            <person name="Lin W."/>
            <person name="Guo K."/>
            <person name="Jin S."/>
            <person name="Xu P."/>
            <person name="Storey K.B."/>
            <person name="Huan P."/>
            <person name="Zhang T."/>
            <person name="Zhou Y."/>
            <person name="Zhang J."/>
            <person name="Lin C."/>
            <person name="Li X."/>
            <person name="Xing L."/>
            <person name="Huo D."/>
            <person name="Sun M."/>
            <person name="Wang L."/>
            <person name="Mercier A."/>
            <person name="Li F."/>
            <person name="Yang H."/>
            <person name="Xiang J."/>
        </authorList>
    </citation>
    <scope>NUCLEOTIDE SEQUENCE [LARGE SCALE GENOMIC DNA]</scope>
    <source>
        <strain evidence="2">Shaxun</strain>
        <tissue evidence="2">Muscle</tissue>
    </source>
</reference>
<comment type="caution">
    <text evidence="2">The sequence shown here is derived from an EMBL/GenBank/DDBJ whole genome shotgun (WGS) entry which is preliminary data.</text>
</comment>
<feature type="region of interest" description="Disordered" evidence="1">
    <location>
        <begin position="153"/>
        <end position="180"/>
    </location>
</feature>
<accession>A0A2G8K060</accession>
<dbReference type="EMBL" id="MRZV01001024">
    <property type="protein sequence ID" value="PIK41380.1"/>
    <property type="molecule type" value="Genomic_DNA"/>
</dbReference>
<dbReference type="AlphaFoldDB" id="A0A2G8K060"/>
<sequence>MSSHSTDQERPHTVAEFLNLKWPHSPAFHTRPQTAPPATHCQSMESMKVDDPRVLLLLNMHKRKTLKSQPNRQLYGSSSAPQLGPRLQFQEVAPWTSKPISRVQTPLVVTNKDVCQRQRLLDSLQYEIETLEERAYHELADQLERTVPRYKNRKAAEREEAERERMDAEKGAKKKKVKKKFPIQEEKKTDPIAFDRITHRTPKSFYKEHNKNCSSKQVALPSSRPVVMKTSKQSGQLQDGKVLTDTYETLQKGLNEATSSFEVSRVGTAALLYDYLSVDGGDTDKEEYSKPSQLLISSDIQTDRREKNEDIVCDSTLSNDVKASLKEPSILPVSHVRTPDSRKVRWEKTKVSRKVTVFDDDELKLYGVPLSEIDKLTQKSESLDLGDLSQIQAAINGR</sequence>
<protein>
    <submittedName>
        <fullName evidence="2">Uncharacterized protein</fullName>
    </submittedName>
</protein>
<proteinExistence type="predicted"/>
<feature type="compositionally biased region" description="Basic and acidic residues" evidence="1">
    <location>
        <begin position="154"/>
        <end position="171"/>
    </location>
</feature>